<dbReference type="Proteomes" id="UP001597183">
    <property type="component" value="Unassembled WGS sequence"/>
</dbReference>
<dbReference type="Gene3D" id="1.10.10.60">
    <property type="entry name" value="Homeodomain-like"/>
    <property type="match status" value="1"/>
</dbReference>
<dbReference type="EMBL" id="JBHTMK010000044">
    <property type="protein sequence ID" value="MFD1370468.1"/>
    <property type="molecule type" value="Genomic_DNA"/>
</dbReference>
<dbReference type="SUPFAM" id="SSF48498">
    <property type="entry name" value="Tetracyclin repressor-like, C-terminal domain"/>
    <property type="match status" value="1"/>
</dbReference>
<comment type="caution">
    <text evidence="6">The sequence shown here is derived from an EMBL/GenBank/DDBJ whole genome shotgun (WGS) entry which is preliminary data.</text>
</comment>
<evidence type="ECO:0000256" key="3">
    <source>
        <dbReference type="ARBA" id="ARBA00023163"/>
    </source>
</evidence>
<feature type="domain" description="HTH tetR-type" evidence="5">
    <location>
        <begin position="10"/>
        <end position="70"/>
    </location>
</feature>
<keyword evidence="1" id="KW-0805">Transcription regulation</keyword>
<keyword evidence="2 4" id="KW-0238">DNA-binding</keyword>
<dbReference type="InterPro" id="IPR011075">
    <property type="entry name" value="TetR_C"/>
</dbReference>
<evidence type="ECO:0000256" key="1">
    <source>
        <dbReference type="ARBA" id="ARBA00023015"/>
    </source>
</evidence>
<evidence type="ECO:0000256" key="2">
    <source>
        <dbReference type="ARBA" id="ARBA00023125"/>
    </source>
</evidence>
<gene>
    <name evidence="6" type="ORF">ACFQ5G_34475</name>
</gene>
<sequence>MTLKGRRRGTELEDAILDAAFEVLTEHSYAGFTYEAIAARAGTSRPVLYRRWAQREDLLLATIRKHWAAHPVELPDTGNLRDDAIGFLRNAGAGRSGMMTMLGMQLAEYFRATGTSFSDLRRHLLIPGRRSGFERLLERAVQRGELPDVPRPPRVVNVPFDLFRHEMFMTMRPPSDETAIEIIDQIWLPLLGWRPAPPDL</sequence>
<proteinExistence type="predicted"/>
<dbReference type="Gene3D" id="1.10.357.10">
    <property type="entry name" value="Tetracycline Repressor, domain 2"/>
    <property type="match status" value="1"/>
</dbReference>
<dbReference type="PRINTS" id="PR00455">
    <property type="entry name" value="HTHTETR"/>
</dbReference>
<name>A0ABW4AJU9_9ACTN</name>
<protein>
    <submittedName>
        <fullName evidence="6">TetR/AcrR family transcriptional regulator</fullName>
    </submittedName>
</protein>
<evidence type="ECO:0000259" key="5">
    <source>
        <dbReference type="PROSITE" id="PS50977"/>
    </source>
</evidence>
<dbReference type="Pfam" id="PF00440">
    <property type="entry name" value="TetR_N"/>
    <property type="match status" value="1"/>
</dbReference>
<dbReference type="SUPFAM" id="SSF46689">
    <property type="entry name" value="Homeodomain-like"/>
    <property type="match status" value="1"/>
</dbReference>
<dbReference type="PROSITE" id="PS50977">
    <property type="entry name" value="HTH_TETR_2"/>
    <property type="match status" value="1"/>
</dbReference>
<dbReference type="RefSeq" id="WP_317793760.1">
    <property type="nucleotide sequence ID" value="NZ_AP028461.1"/>
</dbReference>
<dbReference type="PANTHER" id="PTHR30055">
    <property type="entry name" value="HTH-TYPE TRANSCRIPTIONAL REGULATOR RUTR"/>
    <property type="match status" value="1"/>
</dbReference>
<evidence type="ECO:0000313" key="6">
    <source>
        <dbReference type="EMBL" id="MFD1370468.1"/>
    </source>
</evidence>
<dbReference type="InterPro" id="IPR050109">
    <property type="entry name" value="HTH-type_TetR-like_transc_reg"/>
</dbReference>
<dbReference type="InterPro" id="IPR036271">
    <property type="entry name" value="Tet_transcr_reg_TetR-rel_C_sf"/>
</dbReference>
<accession>A0ABW4AJU9</accession>
<dbReference type="InterPro" id="IPR001647">
    <property type="entry name" value="HTH_TetR"/>
</dbReference>
<dbReference type="PANTHER" id="PTHR30055:SF148">
    <property type="entry name" value="TETR-FAMILY TRANSCRIPTIONAL REGULATOR"/>
    <property type="match status" value="1"/>
</dbReference>
<keyword evidence="7" id="KW-1185">Reference proteome</keyword>
<feature type="DNA-binding region" description="H-T-H motif" evidence="4">
    <location>
        <begin position="33"/>
        <end position="52"/>
    </location>
</feature>
<evidence type="ECO:0000256" key="4">
    <source>
        <dbReference type="PROSITE-ProRule" id="PRU00335"/>
    </source>
</evidence>
<dbReference type="InterPro" id="IPR009057">
    <property type="entry name" value="Homeodomain-like_sf"/>
</dbReference>
<dbReference type="Pfam" id="PF16859">
    <property type="entry name" value="TetR_C_11"/>
    <property type="match status" value="1"/>
</dbReference>
<organism evidence="6 7">
    <name type="scientific">Actinoplanes sichuanensis</name>
    <dbReference type="NCBI Taxonomy" id="512349"/>
    <lineage>
        <taxon>Bacteria</taxon>
        <taxon>Bacillati</taxon>
        <taxon>Actinomycetota</taxon>
        <taxon>Actinomycetes</taxon>
        <taxon>Micromonosporales</taxon>
        <taxon>Micromonosporaceae</taxon>
        <taxon>Actinoplanes</taxon>
    </lineage>
</organism>
<evidence type="ECO:0000313" key="7">
    <source>
        <dbReference type="Proteomes" id="UP001597183"/>
    </source>
</evidence>
<reference evidence="7" key="1">
    <citation type="journal article" date="2019" name="Int. J. Syst. Evol. Microbiol.">
        <title>The Global Catalogue of Microorganisms (GCM) 10K type strain sequencing project: providing services to taxonomists for standard genome sequencing and annotation.</title>
        <authorList>
            <consortium name="The Broad Institute Genomics Platform"/>
            <consortium name="The Broad Institute Genome Sequencing Center for Infectious Disease"/>
            <person name="Wu L."/>
            <person name="Ma J."/>
        </authorList>
    </citation>
    <scope>NUCLEOTIDE SEQUENCE [LARGE SCALE GENOMIC DNA]</scope>
    <source>
        <strain evidence="7">CCM 7526</strain>
    </source>
</reference>
<keyword evidence="3" id="KW-0804">Transcription</keyword>